<dbReference type="CDD" id="cd02440">
    <property type="entry name" value="AdoMet_MTases"/>
    <property type="match status" value="1"/>
</dbReference>
<sequence length="260" mass="27480">MPGEFGREFWEERHRTRSAGHGGPPHPHLVAEAGRLAPGTALDAGCGEGAEAVWLASRGWRVTAVDIAATALHRAREHAASFGAEVAGRIAWVRADLTVRTPSAGGFDLVTTHYAHPRTSHADLIRSLAEAVAPGGSLVVVGHHPPAPGNTDPHTGAPEAHITAEEVVTCLDPGLWDVTVAEARARPVKGHDGHEAALHDTVVSARRRHARQGHDTAAERWSPAAGDACSAYPATGAGQVRRGRTLRPVRPVRRPATRPE</sequence>
<keyword evidence="1" id="KW-0808">Transferase</keyword>
<evidence type="ECO:0000256" key="2">
    <source>
        <dbReference type="SAM" id="MobiDB-lite"/>
    </source>
</evidence>
<keyword evidence="4" id="KW-0489">Methyltransferase</keyword>
<dbReference type="InterPro" id="IPR041698">
    <property type="entry name" value="Methyltransf_25"/>
</dbReference>
<dbReference type="PANTHER" id="PTHR43861:SF3">
    <property type="entry name" value="PUTATIVE (AFU_ORTHOLOGUE AFUA_2G14390)-RELATED"/>
    <property type="match status" value="1"/>
</dbReference>
<protein>
    <submittedName>
        <fullName evidence="4">Class I SAM-dependent methyltransferase</fullName>
    </submittedName>
</protein>
<comment type="caution">
    <text evidence="4">The sequence shown here is derived from an EMBL/GenBank/DDBJ whole genome shotgun (WGS) entry which is preliminary data.</text>
</comment>
<feature type="domain" description="Methyltransferase" evidence="3">
    <location>
        <begin position="42"/>
        <end position="136"/>
    </location>
</feature>
<reference evidence="4" key="1">
    <citation type="journal article" date="2023" name="Int. J. Syst. Evol. Microbiol.">
        <title>Streptomyces meridianus sp. nov. isolated from brackish water of the Tagus estuary in Alcochete, Portugal.</title>
        <authorList>
            <person name="Santos J.D.N."/>
            <person name="Klimek D."/>
            <person name="Calusinska M."/>
            <person name="Lobo Da Cunha A."/>
            <person name="Catita J."/>
            <person name="Goncalves H."/>
            <person name="Gonzalez I."/>
            <person name="Reyes F."/>
            <person name="Lage O.M."/>
        </authorList>
    </citation>
    <scope>NUCLEOTIDE SEQUENCE</scope>
    <source>
        <strain evidence="4">MTZ3.1</strain>
    </source>
</reference>
<keyword evidence="5" id="KW-1185">Reference proteome</keyword>
<evidence type="ECO:0000256" key="1">
    <source>
        <dbReference type="ARBA" id="ARBA00022679"/>
    </source>
</evidence>
<dbReference type="Gene3D" id="3.40.50.150">
    <property type="entry name" value="Vaccinia Virus protein VP39"/>
    <property type="match status" value="1"/>
</dbReference>
<dbReference type="EMBL" id="JAMQGM010000082">
    <property type="protein sequence ID" value="MCM2580629.1"/>
    <property type="molecule type" value="Genomic_DNA"/>
</dbReference>
<dbReference type="GO" id="GO:0008168">
    <property type="term" value="F:methyltransferase activity"/>
    <property type="evidence" value="ECO:0007669"/>
    <property type="project" value="UniProtKB-KW"/>
</dbReference>
<feature type="region of interest" description="Disordered" evidence="2">
    <location>
        <begin position="213"/>
        <end position="260"/>
    </location>
</feature>
<gene>
    <name evidence="4" type="ORF">M1E25_25410</name>
</gene>
<dbReference type="SUPFAM" id="SSF53335">
    <property type="entry name" value="S-adenosyl-L-methionine-dependent methyltransferases"/>
    <property type="match status" value="1"/>
</dbReference>
<organism evidence="4 5">
    <name type="scientific">Streptomyces meridianus</name>
    <dbReference type="NCBI Taxonomy" id="2938945"/>
    <lineage>
        <taxon>Bacteria</taxon>
        <taxon>Bacillati</taxon>
        <taxon>Actinomycetota</taxon>
        <taxon>Actinomycetes</taxon>
        <taxon>Kitasatosporales</taxon>
        <taxon>Streptomycetaceae</taxon>
        <taxon>Streptomyces</taxon>
    </lineage>
</organism>
<evidence type="ECO:0000259" key="3">
    <source>
        <dbReference type="Pfam" id="PF13649"/>
    </source>
</evidence>
<name>A0ABT0XDM0_9ACTN</name>
<evidence type="ECO:0000313" key="5">
    <source>
        <dbReference type="Proteomes" id="UP001167160"/>
    </source>
</evidence>
<dbReference type="InterPro" id="IPR029063">
    <property type="entry name" value="SAM-dependent_MTases_sf"/>
</dbReference>
<evidence type="ECO:0000313" key="4">
    <source>
        <dbReference type="EMBL" id="MCM2580629.1"/>
    </source>
</evidence>
<dbReference type="Pfam" id="PF13649">
    <property type="entry name" value="Methyltransf_25"/>
    <property type="match status" value="1"/>
</dbReference>
<dbReference type="RefSeq" id="WP_251419645.1">
    <property type="nucleotide sequence ID" value="NZ_JAMQGM010000082.1"/>
</dbReference>
<proteinExistence type="predicted"/>
<dbReference type="Proteomes" id="UP001167160">
    <property type="component" value="Unassembled WGS sequence"/>
</dbReference>
<dbReference type="GO" id="GO:0032259">
    <property type="term" value="P:methylation"/>
    <property type="evidence" value="ECO:0007669"/>
    <property type="project" value="UniProtKB-KW"/>
</dbReference>
<accession>A0ABT0XDM0</accession>
<dbReference type="PANTHER" id="PTHR43861">
    <property type="entry name" value="TRANS-ACONITATE 2-METHYLTRANSFERASE-RELATED"/>
    <property type="match status" value="1"/>
</dbReference>
<feature type="compositionally biased region" description="Basic residues" evidence="2">
    <location>
        <begin position="241"/>
        <end position="260"/>
    </location>
</feature>